<evidence type="ECO:0000256" key="1">
    <source>
        <dbReference type="ARBA" id="ARBA00004141"/>
    </source>
</evidence>
<accession>A0ABM3GXR1</accession>
<dbReference type="InterPro" id="IPR011759">
    <property type="entry name" value="Cyt_c_oxidase_su2_TM_dom"/>
</dbReference>
<dbReference type="RefSeq" id="XP_048129157.1">
    <property type="nucleotide sequence ID" value="XM_048273200.1"/>
</dbReference>
<feature type="transmembrane region" description="Helical" evidence="7">
    <location>
        <begin position="15"/>
        <end position="36"/>
    </location>
</feature>
<evidence type="ECO:0000256" key="3">
    <source>
        <dbReference type="ARBA" id="ARBA00022692"/>
    </source>
</evidence>
<feature type="transmembrane region" description="Helical" evidence="7">
    <location>
        <begin position="106"/>
        <end position="125"/>
    </location>
</feature>
<dbReference type="PANTHER" id="PTHR22888:SF9">
    <property type="entry name" value="CYTOCHROME C OXIDASE SUBUNIT 2"/>
    <property type="match status" value="1"/>
</dbReference>
<keyword evidence="5 7" id="KW-0472">Membrane</keyword>
<reference evidence="10 11" key="1">
    <citation type="submission" date="2025-05" db="UniProtKB">
        <authorList>
            <consortium name="RefSeq"/>
        </authorList>
    </citation>
    <scope>IDENTIFICATION</scope>
    <source>
        <tissue evidence="10 11">Leaf</tissue>
    </source>
</reference>
<comment type="similarity">
    <text evidence="2">Belongs to the cytochrome c oxidase subunit 2 family.</text>
</comment>
<feature type="compositionally biased region" description="Polar residues" evidence="6">
    <location>
        <begin position="177"/>
        <end position="211"/>
    </location>
</feature>
<proteinExistence type="inferred from homology"/>
<sequence length="318" mass="35520">MFQKFPPFVKIWKSVIFWLPIPIALCGVFLTCDVFLRRSYCDAAEPWQLGSQDAATPMMQGIIHLPGDITCISFSLVLRFFLPFFLTLCQWRFYYFPQTGFGKSTTTLEIIGTIFTRIFLVLMLIRNSHEVTHCAGSWEASSANHNVPPGGEGTSGANSGWTSILGSSSGANSGWTSILGSSAGENSEPSVNQPTPTCSSNQNMASPSSAPIEQPAPQHTPFPFLQEEGERGDLLRSLHRLVASQLKHSFERDLPRWRLSSTTELYDASAYRIMIYDMGISIPEDTKEDIKEWIHEVRSNPELLKSSYNDFKKGSYLV</sequence>
<feature type="region of interest" description="Disordered" evidence="6">
    <location>
        <begin position="177"/>
        <end position="224"/>
    </location>
</feature>
<evidence type="ECO:0000313" key="11">
    <source>
        <dbReference type="RefSeq" id="XP_048129157.1"/>
    </source>
</evidence>
<evidence type="ECO:0000256" key="2">
    <source>
        <dbReference type="ARBA" id="ARBA00007866"/>
    </source>
</evidence>
<evidence type="ECO:0000256" key="7">
    <source>
        <dbReference type="SAM" id="Phobius"/>
    </source>
</evidence>
<feature type="domain" description="Cytochrome oxidase subunit II transmembrane region profile" evidence="8">
    <location>
        <begin position="44"/>
        <end position="123"/>
    </location>
</feature>
<dbReference type="PANTHER" id="PTHR22888">
    <property type="entry name" value="CYTOCHROME C OXIDASE, SUBUNIT II"/>
    <property type="match status" value="1"/>
</dbReference>
<dbReference type="SUPFAM" id="SSF81464">
    <property type="entry name" value="Cytochrome c oxidase subunit II-like, transmembrane region"/>
    <property type="match status" value="1"/>
</dbReference>
<dbReference type="RefSeq" id="XP_048129100.1">
    <property type="nucleotide sequence ID" value="XM_048273143.1"/>
</dbReference>
<name>A0ABM3GXR1_9MYRT</name>
<dbReference type="Proteomes" id="UP000827889">
    <property type="component" value="Unplaced"/>
</dbReference>
<dbReference type="InterPro" id="IPR045187">
    <property type="entry name" value="CcO_II"/>
</dbReference>
<keyword evidence="4 7" id="KW-1133">Transmembrane helix</keyword>
<feature type="transmembrane region" description="Helical" evidence="7">
    <location>
        <begin position="69"/>
        <end position="94"/>
    </location>
</feature>
<organism evidence="9 11">
    <name type="scientific">Rhodamnia argentea</name>
    <dbReference type="NCBI Taxonomy" id="178133"/>
    <lineage>
        <taxon>Eukaryota</taxon>
        <taxon>Viridiplantae</taxon>
        <taxon>Streptophyta</taxon>
        <taxon>Embryophyta</taxon>
        <taxon>Tracheophyta</taxon>
        <taxon>Spermatophyta</taxon>
        <taxon>Magnoliopsida</taxon>
        <taxon>eudicotyledons</taxon>
        <taxon>Gunneridae</taxon>
        <taxon>Pentapetalae</taxon>
        <taxon>rosids</taxon>
        <taxon>malvids</taxon>
        <taxon>Myrtales</taxon>
        <taxon>Myrtaceae</taxon>
        <taxon>Myrtoideae</taxon>
        <taxon>Myrteae</taxon>
        <taxon>Australasian group</taxon>
        <taxon>Rhodamnia</taxon>
    </lineage>
</organism>
<evidence type="ECO:0000313" key="10">
    <source>
        <dbReference type="RefSeq" id="XP_048129100.1"/>
    </source>
</evidence>
<keyword evidence="3 7" id="KW-0812">Transmembrane</keyword>
<evidence type="ECO:0000259" key="8">
    <source>
        <dbReference type="Pfam" id="PF02790"/>
    </source>
</evidence>
<dbReference type="Gene3D" id="1.10.287.90">
    <property type="match status" value="1"/>
</dbReference>
<comment type="subcellular location">
    <subcellularLocation>
        <location evidence="1">Membrane</location>
        <topology evidence="1">Multi-pass membrane protein</topology>
    </subcellularLocation>
</comment>
<dbReference type="InterPro" id="IPR036257">
    <property type="entry name" value="Cyt_c_oxidase_su2_TM_sf"/>
</dbReference>
<evidence type="ECO:0000256" key="5">
    <source>
        <dbReference type="ARBA" id="ARBA00023136"/>
    </source>
</evidence>
<dbReference type="GeneID" id="125313463"/>
<protein>
    <submittedName>
        <fullName evidence="10">Uncharacterized protein LOC125313370 isoform X1</fullName>
    </submittedName>
    <submittedName>
        <fullName evidence="11">Uncharacterized protein LOC125313463 isoform X1</fullName>
    </submittedName>
</protein>
<evidence type="ECO:0000313" key="9">
    <source>
        <dbReference type="Proteomes" id="UP000827889"/>
    </source>
</evidence>
<evidence type="ECO:0000256" key="4">
    <source>
        <dbReference type="ARBA" id="ARBA00022989"/>
    </source>
</evidence>
<dbReference type="Pfam" id="PF02790">
    <property type="entry name" value="COX2_TM"/>
    <property type="match status" value="1"/>
</dbReference>
<gene>
    <name evidence="11" type="primary">LOC125313463</name>
    <name evidence="10" type="synonym">LOC125313370</name>
</gene>
<keyword evidence="9" id="KW-1185">Reference proteome</keyword>
<evidence type="ECO:0000256" key="6">
    <source>
        <dbReference type="SAM" id="MobiDB-lite"/>
    </source>
</evidence>